<evidence type="ECO:0000256" key="2">
    <source>
        <dbReference type="ARBA" id="ARBA00007849"/>
    </source>
</evidence>
<dbReference type="AlphaFoldDB" id="A0A0K9NIT7"/>
<dbReference type="EC" id="3.2.1.96" evidence="3"/>
<dbReference type="OrthoDB" id="284473at2759"/>
<keyword evidence="12" id="KW-1185">Reference proteome</keyword>
<gene>
    <name evidence="11" type="ORF">ZOSMA_92G00170</name>
</gene>
<dbReference type="CDD" id="cd06547">
    <property type="entry name" value="GH85_ENGase"/>
    <property type="match status" value="1"/>
</dbReference>
<keyword evidence="5" id="KW-0378">Hydrolase</keyword>
<evidence type="ECO:0000313" key="12">
    <source>
        <dbReference type="Proteomes" id="UP000036987"/>
    </source>
</evidence>
<comment type="subcellular location">
    <subcellularLocation>
        <location evidence="1">Cytoplasm</location>
        <location evidence="1">Cytosol</location>
    </subcellularLocation>
</comment>
<dbReference type="GO" id="GO:0006491">
    <property type="term" value="P:N-glycan processing"/>
    <property type="evidence" value="ECO:0000318"/>
    <property type="project" value="GO_Central"/>
</dbReference>
<dbReference type="InterPro" id="IPR057882">
    <property type="entry name" value="ENGase_C"/>
</dbReference>
<keyword evidence="6" id="KW-0326">Glycosidase</keyword>
<dbReference type="Gene3D" id="2.60.120.260">
    <property type="entry name" value="Galactose-binding domain-like"/>
    <property type="match status" value="1"/>
</dbReference>
<dbReference type="Pfam" id="PF25529">
    <property type="entry name" value="Ig_ENGASE1_C"/>
    <property type="match status" value="1"/>
</dbReference>
<evidence type="ECO:0000256" key="1">
    <source>
        <dbReference type="ARBA" id="ARBA00004514"/>
    </source>
</evidence>
<evidence type="ECO:0000259" key="9">
    <source>
        <dbReference type="Pfam" id="PF03644"/>
    </source>
</evidence>
<reference evidence="12" key="1">
    <citation type="journal article" date="2016" name="Nature">
        <title>The genome of the seagrass Zostera marina reveals angiosperm adaptation to the sea.</title>
        <authorList>
            <person name="Olsen J.L."/>
            <person name="Rouze P."/>
            <person name="Verhelst B."/>
            <person name="Lin Y.-C."/>
            <person name="Bayer T."/>
            <person name="Collen J."/>
            <person name="Dattolo E."/>
            <person name="De Paoli E."/>
            <person name="Dittami S."/>
            <person name="Maumus F."/>
            <person name="Michel G."/>
            <person name="Kersting A."/>
            <person name="Lauritano C."/>
            <person name="Lohaus R."/>
            <person name="Toepel M."/>
            <person name="Tonon T."/>
            <person name="Vanneste K."/>
            <person name="Amirebrahimi M."/>
            <person name="Brakel J."/>
            <person name="Bostroem C."/>
            <person name="Chovatia M."/>
            <person name="Grimwood J."/>
            <person name="Jenkins J.W."/>
            <person name="Jueterbock A."/>
            <person name="Mraz A."/>
            <person name="Stam W.T."/>
            <person name="Tice H."/>
            <person name="Bornberg-Bauer E."/>
            <person name="Green P.J."/>
            <person name="Pearson G.A."/>
            <person name="Procaccini G."/>
            <person name="Duarte C.M."/>
            <person name="Schmutz J."/>
            <person name="Reusch T.B.H."/>
            <person name="Van de Peer Y."/>
        </authorList>
    </citation>
    <scope>NUCLEOTIDE SEQUENCE [LARGE SCALE GENOMIC DNA]</scope>
    <source>
        <strain evidence="12">cv. Finnish</strain>
    </source>
</reference>
<dbReference type="InterPro" id="IPR005201">
    <property type="entry name" value="TIM_ENGase"/>
</dbReference>
<comment type="similarity">
    <text evidence="2">Belongs to the glycosyl hydrolase 85 family.</text>
</comment>
<comment type="caution">
    <text evidence="11">The sequence shown here is derived from an EMBL/GenBank/DDBJ whole genome shotgun (WGS) entry which is preliminary data.</text>
</comment>
<dbReference type="GO" id="GO:0033925">
    <property type="term" value="F:mannosyl-glycoprotein endo-beta-N-acetylglucosaminidase activity"/>
    <property type="evidence" value="ECO:0000318"/>
    <property type="project" value="GO_Central"/>
</dbReference>
<dbReference type="Proteomes" id="UP000036987">
    <property type="component" value="Unassembled WGS sequence"/>
</dbReference>
<dbReference type="InterPro" id="IPR032979">
    <property type="entry name" value="ENGase"/>
</dbReference>
<dbReference type="OMA" id="WGVLQSY"/>
<dbReference type="Gene3D" id="3.20.20.80">
    <property type="entry name" value="Glycosidases"/>
    <property type="match status" value="1"/>
</dbReference>
<dbReference type="EMBL" id="LFYR01002147">
    <property type="protein sequence ID" value="KMZ56659.1"/>
    <property type="molecule type" value="Genomic_DNA"/>
</dbReference>
<evidence type="ECO:0000256" key="7">
    <source>
        <dbReference type="ARBA" id="ARBA00034414"/>
    </source>
</evidence>
<comment type="catalytic activity">
    <reaction evidence="7">
        <text>an N(4)-(oligosaccharide-(1-&gt;3)-[oligosaccharide-(1-&gt;6)]-beta-D-Man-(1-&gt;4)-beta-D-GlcNAc-(1-&gt;4)-alpha-D-GlcNAc)-L-asparaginyl-[protein] + H2O = an oligosaccharide-(1-&gt;3)-[oligosaccharide-(1-&gt;6)]-beta-D-Man-(1-&gt;4)-D-GlcNAc + N(4)-(N-acetyl-beta-D-glucosaminyl)-L-asparaginyl-[protein]</text>
        <dbReference type="Rhea" id="RHEA:73067"/>
        <dbReference type="Rhea" id="RHEA-COMP:12603"/>
        <dbReference type="Rhea" id="RHEA-COMP:18176"/>
        <dbReference type="ChEBI" id="CHEBI:15377"/>
        <dbReference type="ChEBI" id="CHEBI:132248"/>
        <dbReference type="ChEBI" id="CHEBI:192714"/>
        <dbReference type="ChEBI" id="CHEBI:192715"/>
        <dbReference type="EC" id="3.2.1.96"/>
    </reaction>
</comment>
<organism evidence="11 12">
    <name type="scientific">Zostera marina</name>
    <name type="common">Eelgrass</name>
    <dbReference type="NCBI Taxonomy" id="29655"/>
    <lineage>
        <taxon>Eukaryota</taxon>
        <taxon>Viridiplantae</taxon>
        <taxon>Streptophyta</taxon>
        <taxon>Embryophyta</taxon>
        <taxon>Tracheophyta</taxon>
        <taxon>Spermatophyta</taxon>
        <taxon>Magnoliopsida</taxon>
        <taxon>Liliopsida</taxon>
        <taxon>Zosteraceae</taxon>
        <taxon>Zostera</taxon>
    </lineage>
</organism>
<accession>A0A0K9NIT7</accession>
<evidence type="ECO:0000256" key="8">
    <source>
        <dbReference type="ARBA" id="ARBA00060018"/>
    </source>
</evidence>
<evidence type="ECO:0000256" key="3">
    <source>
        <dbReference type="ARBA" id="ARBA00012566"/>
    </source>
</evidence>
<evidence type="ECO:0000256" key="6">
    <source>
        <dbReference type="ARBA" id="ARBA00023295"/>
    </source>
</evidence>
<dbReference type="PANTHER" id="PTHR13246:SF1">
    <property type="entry name" value="CYTOSOLIC ENDO-BETA-N-ACETYLGLUCOSAMINIDASE"/>
    <property type="match status" value="1"/>
</dbReference>
<feature type="domain" description="Cytosolic endo-beta-N-acetylglucosaminidase TIM barrel" evidence="9">
    <location>
        <begin position="62"/>
        <end position="339"/>
    </location>
</feature>
<dbReference type="Pfam" id="PF03644">
    <property type="entry name" value="Glyco_hydro_85"/>
    <property type="match status" value="1"/>
</dbReference>
<sequence>MSDVSTPISFPIKDLEYLESESYYRSFHYEFNKASVPLPSHAVTLPSRPRLLVCHDMGGGYRDDKWIQGGRNPSAFSIWHWYLMDVFVYFSHNTVTIPPPCWVNAAHRHGVKVLGTFITEWDAGRIVANKLLLTKESSQMYANLLTKLAVALGFDGWLINMEVKLEKSQIPNMMEFVKNLTQTMHSSLPGSLVIWYDSVTKDGDLNWQDQLNGKNKPFFDLCDGIFVNYTWKANYPKYSADVADNRKFDVYMGIDVFGRGTYGGGKWNVSRALDILKKDNVSAAVFAPGWVLETNQPPNFQDAQNKWWSFIWKSWGICQRYPKELPFYSNFDQGHGYHFSVGGMQVGDNPWDNTSCQHFQPIVTDFTDRATPIVVFIDSREKSYSGGGKLTCSGTLDTSSIFKTRIFEGELYLGILPIHISYSVNSLNWSCCVGLCFLLSNTDGDKMSVLVAYGFQNTFTSNIFDEIIVPSENIAEQGWIVHEADITKNGYKLIEIQVVCYTKGEPSDGNSIPFEASLGHVSIRSSKQDVEFPSASLWSTDYQNLMWSSNPNGSKTLSVKLIWKHKDGENQLFKMFNIFVKQFGMKTSNNPNTVNGDCKKFIGIANVGMFYVSELEIPGSITSLRFVIQVCRLDGACQKLDDSPALQLIVVP</sequence>
<feature type="domain" description="Cytosolic endo-beta-N-acetylglucosaminidase C-terminal" evidence="10">
    <location>
        <begin position="531"/>
        <end position="650"/>
    </location>
</feature>
<dbReference type="STRING" id="29655.A0A0K9NIT7"/>
<keyword evidence="4" id="KW-0963">Cytoplasm</keyword>
<name>A0A0K9NIT7_ZOSMR</name>
<proteinExistence type="inferred from homology"/>
<evidence type="ECO:0000256" key="5">
    <source>
        <dbReference type="ARBA" id="ARBA00022801"/>
    </source>
</evidence>
<dbReference type="FunFam" id="3.20.20.80:FF:000043">
    <property type="entry name" value="cytosolic endo-beta-N-acetylglucosaminidase"/>
    <property type="match status" value="1"/>
</dbReference>
<evidence type="ECO:0000313" key="11">
    <source>
        <dbReference type="EMBL" id="KMZ56659.1"/>
    </source>
</evidence>
<dbReference type="PANTHER" id="PTHR13246">
    <property type="entry name" value="ENDO BETA N-ACETYLGLUCOSAMINIDASE"/>
    <property type="match status" value="1"/>
</dbReference>
<comment type="function">
    <text evidence="8">Endoglycosidase that releases N-glycans from glycoproteins by cleaving the beta-1,4-glycosidic bond in the N,N'-diacetylchitobiose core. Involved in the production of high-mannose type N-glycans during plant development and fruit maturation.</text>
</comment>
<evidence type="ECO:0000259" key="10">
    <source>
        <dbReference type="Pfam" id="PF25529"/>
    </source>
</evidence>
<dbReference type="GO" id="GO:0005829">
    <property type="term" value="C:cytosol"/>
    <property type="evidence" value="ECO:0007669"/>
    <property type="project" value="UniProtKB-SubCell"/>
</dbReference>
<evidence type="ECO:0000256" key="4">
    <source>
        <dbReference type="ARBA" id="ARBA00022490"/>
    </source>
</evidence>
<protein>
    <recommendedName>
        <fullName evidence="3">mannosyl-glycoprotein endo-beta-N-acetylglucosaminidase</fullName>
        <ecNumber evidence="3">3.2.1.96</ecNumber>
    </recommendedName>
</protein>